<dbReference type="PRINTS" id="PR01415">
    <property type="entry name" value="ANKYRIN"/>
</dbReference>
<comment type="similarity">
    <text evidence="1">Belongs to the ankyrin SOCS box (ASB) family.</text>
</comment>
<dbReference type="GeneID" id="100374870"/>
<dbReference type="InterPro" id="IPR036770">
    <property type="entry name" value="Ankyrin_rpt-contain_sf"/>
</dbReference>
<dbReference type="PROSITE" id="PS50225">
    <property type="entry name" value="SOCS"/>
    <property type="match status" value="1"/>
</dbReference>
<feature type="repeat" description="ANK" evidence="4">
    <location>
        <begin position="54"/>
        <end position="86"/>
    </location>
</feature>
<keyword evidence="3 4" id="KW-0040">ANK repeat</keyword>
<dbReference type="PANTHER" id="PTHR24136:SF15">
    <property type="entry name" value="ANK_REP_REGION DOMAIN-CONTAINING PROTEIN"/>
    <property type="match status" value="1"/>
</dbReference>
<dbReference type="SUPFAM" id="SSF48403">
    <property type="entry name" value="Ankyrin repeat"/>
    <property type="match status" value="1"/>
</dbReference>
<dbReference type="InterPro" id="IPR001496">
    <property type="entry name" value="SOCS_box"/>
</dbReference>
<dbReference type="SMART" id="SM00969">
    <property type="entry name" value="SOCS_box"/>
    <property type="match status" value="1"/>
</dbReference>
<dbReference type="InterPro" id="IPR051573">
    <property type="entry name" value="Ankyrin-SOCS_box_domain"/>
</dbReference>
<protein>
    <submittedName>
        <fullName evidence="7">Ankyrin repeat and SOCS box protein 1-like</fullName>
    </submittedName>
</protein>
<keyword evidence="2" id="KW-0677">Repeat</keyword>
<evidence type="ECO:0000259" key="5">
    <source>
        <dbReference type="PROSITE" id="PS50225"/>
    </source>
</evidence>
<proteinExistence type="inferred from homology"/>
<feature type="repeat" description="ANK" evidence="4">
    <location>
        <begin position="120"/>
        <end position="152"/>
    </location>
</feature>
<sequence>MAECKEGDDEYSVWPIHDRDSLLHQAAYIGHLKKLQNCLQDKKFLKMINSKNRLGCTPLRLAATKGNTECVKCLLKHGAKVDIPDMKAQTPLFMAVQNNQVECVKLLLEAKANYNGDSSHLCTPLYIAAMRGSLECIKSLLSHGADANSSQIVAGSFNSTPLYISFTYHHYECFKWLLCTGADPNFGLRKYMPHTTITTPTLFNVAVRRRDKVWIQLLVDFNACMDLNDDNLRKLHNYCDNEKDFIEYLRQIIYSPRLLQSQCRLLIRNTIGKNRFHLIDRLPLPTKLIDYLLYNEW</sequence>
<dbReference type="InterPro" id="IPR002110">
    <property type="entry name" value="Ankyrin_rpt"/>
</dbReference>
<dbReference type="Pfam" id="PF07525">
    <property type="entry name" value="SOCS_box"/>
    <property type="match status" value="1"/>
</dbReference>
<accession>A0ABM0GNB8</accession>
<feature type="repeat" description="ANK" evidence="4">
    <location>
        <begin position="87"/>
        <end position="119"/>
    </location>
</feature>
<dbReference type="CDD" id="cd03587">
    <property type="entry name" value="SOCS"/>
    <property type="match status" value="1"/>
</dbReference>
<dbReference type="PROSITE" id="PS50297">
    <property type="entry name" value="ANK_REP_REGION"/>
    <property type="match status" value="3"/>
</dbReference>
<organism evidence="6 7">
    <name type="scientific">Saccoglossus kowalevskii</name>
    <name type="common">Acorn worm</name>
    <dbReference type="NCBI Taxonomy" id="10224"/>
    <lineage>
        <taxon>Eukaryota</taxon>
        <taxon>Metazoa</taxon>
        <taxon>Hemichordata</taxon>
        <taxon>Enteropneusta</taxon>
        <taxon>Harrimaniidae</taxon>
        <taxon>Saccoglossus</taxon>
    </lineage>
</organism>
<evidence type="ECO:0000256" key="1">
    <source>
        <dbReference type="ARBA" id="ARBA00005949"/>
    </source>
</evidence>
<evidence type="ECO:0000256" key="4">
    <source>
        <dbReference type="PROSITE-ProRule" id="PRU00023"/>
    </source>
</evidence>
<name>A0ABM0GNB8_SACKO</name>
<dbReference type="SUPFAM" id="SSF158235">
    <property type="entry name" value="SOCS box-like"/>
    <property type="match status" value="1"/>
</dbReference>
<dbReference type="PROSITE" id="PS50088">
    <property type="entry name" value="ANK_REPEAT"/>
    <property type="match status" value="3"/>
</dbReference>
<dbReference type="SMART" id="SM00248">
    <property type="entry name" value="ANK"/>
    <property type="match status" value="5"/>
</dbReference>
<evidence type="ECO:0000256" key="2">
    <source>
        <dbReference type="ARBA" id="ARBA00022737"/>
    </source>
</evidence>
<dbReference type="Proteomes" id="UP000694865">
    <property type="component" value="Unplaced"/>
</dbReference>
<keyword evidence="6" id="KW-1185">Reference proteome</keyword>
<evidence type="ECO:0000256" key="3">
    <source>
        <dbReference type="ARBA" id="ARBA00023043"/>
    </source>
</evidence>
<gene>
    <name evidence="7" type="primary">LOC100374870</name>
</gene>
<feature type="domain" description="SOCS box" evidence="5">
    <location>
        <begin position="255"/>
        <end position="297"/>
    </location>
</feature>
<dbReference type="Pfam" id="PF12796">
    <property type="entry name" value="Ank_2"/>
    <property type="match status" value="2"/>
</dbReference>
<dbReference type="Gene3D" id="1.10.750.20">
    <property type="entry name" value="SOCS box"/>
    <property type="match status" value="1"/>
</dbReference>
<reference evidence="7" key="1">
    <citation type="submission" date="2025-08" db="UniProtKB">
        <authorList>
            <consortium name="RefSeq"/>
        </authorList>
    </citation>
    <scope>IDENTIFICATION</scope>
    <source>
        <tissue evidence="7">Testes</tissue>
    </source>
</reference>
<evidence type="ECO:0000313" key="6">
    <source>
        <dbReference type="Proteomes" id="UP000694865"/>
    </source>
</evidence>
<dbReference type="RefSeq" id="XP_002733746.1">
    <property type="nucleotide sequence ID" value="XM_002733700.2"/>
</dbReference>
<evidence type="ECO:0000313" key="7">
    <source>
        <dbReference type="RefSeq" id="XP_002733746.1"/>
    </source>
</evidence>
<dbReference type="PANTHER" id="PTHR24136">
    <property type="entry name" value="SOWAH (DROSOPHILA) HOMOLOG"/>
    <property type="match status" value="1"/>
</dbReference>
<dbReference type="InterPro" id="IPR036036">
    <property type="entry name" value="SOCS_box-like_dom_sf"/>
</dbReference>
<dbReference type="Gene3D" id="1.25.40.20">
    <property type="entry name" value="Ankyrin repeat-containing domain"/>
    <property type="match status" value="1"/>
</dbReference>